<name>A0ABV8DAY3_9BURK</name>
<reference evidence="3" key="1">
    <citation type="journal article" date="2019" name="Int. J. Syst. Evol. Microbiol.">
        <title>The Global Catalogue of Microorganisms (GCM) 10K type strain sequencing project: providing services to taxonomists for standard genome sequencing and annotation.</title>
        <authorList>
            <consortium name="The Broad Institute Genomics Platform"/>
            <consortium name="The Broad Institute Genome Sequencing Center for Infectious Disease"/>
            <person name="Wu L."/>
            <person name="Ma J."/>
        </authorList>
    </citation>
    <scope>NUCLEOTIDE SEQUENCE [LARGE SCALE GENOMIC DNA]</scope>
    <source>
        <strain evidence="3">CCUG 2113</strain>
    </source>
</reference>
<protein>
    <recommendedName>
        <fullName evidence="4">Universal stress protein</fullName>
    </recommendedName>
</protein>
<dbReference type="Proteomes" id="UP001595693">
    <property type="component" value="Unassembled WGS sequence"/>
</dbReference>
<organism evidence="2 3">
    <name type="scientific">Acidovorax facilis</name>
    <dbReference type="NCBI Taxonomy" id="12917"/>
    <lineage>
        <taxon>Bacteria</taxon>
        <taxon>Pseudomonadati</taxon>
        <taxon>Pseudomonadota</taxon>
        <taxon>Betaproteobacteria</taxon>
        <taxon>Burkholderiales</taxon>
        <taxon>Comamonadaceae</taxon>
        <taxon>Acidovorax</taxon>
    </lineage>
</organism>
<feature type="region of interest" description="Disordered" evidence="1">
    <location>
        <begin position="111"/>
        <end position="130"/>
    </location>
</feature>
<comment type="caution">
    <text evidence="2">The sequence shown here is derived from an EMBL/GenBank/DDBJ whole genome shotgun (WGS) entry which is preliminary data.</text>
</comment>
<evidence type="ECO:0000313" key="2">
    <source>
        <dbReference type="EMBL" id="MFC3935185.1"/>
    </source>
</evidence>
<accession>A0ABV8DAY3</accession>
<evidence type="ECO:0008006" key="4">
    <source>
        <dbReference type="Google" id="ProtNLM"/>
    </source>
</evidence>
<dbReference type="EMBL" id="JBHSAJ010000029">
    <property type="protein sequence ID" value="MFC3935185.1"/>
    <property type="molecule type" value="Genomic_DNA"/>
</dbReference>
<dbReference type="RefSeq" id="WP_055394557.1">
    <property type="nucleotide sequence ID" value="NZ_JAMXAX010000059.1"/>
</dbReference>
<proteinExistence type="predicted"/>
<keyword evidence="3" id="KW-1185">Reference proteome</keyword>
<sequence length="152" mass="16704">MDRVIVYVDDAVYAQQVLAPLFARDAAARTQWVLVACAPRMTHRISKWVSHSARENWRAKWADKLFAQILPVLRVPTDRVTTVLAKGPLAELTDQLQAAGASAAQVIDARRPKTDMAQEPAPVRPDKGWSPMPGTLGSLLTGCGALWMLAFE</sequence>
<evidence type="ECO:0000313" key="3">
    <source>
        <dbReference type="Proteomes" id="UP001595693"/>
    </source>
</evidence>
<gene>
    <name evidence="2" type="ORF">ACFOW3_11180</name>
</gene>
<evidence type="ECO:0000256" key="1">
    <source>
        <dbReference type="SAM" id="MobiDB-lite"/>
    </source>
</evidence>